<organism evidence="2 3">
    <name type="scientific">Xanthomonas campestris pv. campestris (strain 8004)</name>
    <dbReference type="NCBI Taxonomy" id="314565"/>
    <lineage>
        <taxon>Bacteria</taxon>
        <taxon>Pseudomonadati</taxon>
        <taxon>Pseudomonadota</taxon>
        <taxon>Gammaproteobacteria</taxon>
        <taxon>Lysobacterales</taxon>
        <taxon>Lysobacteraceae</taxon>
        <taxon>Xanthomonas</taxon>
    </lineage>
</organism>
<sequence>MPADVVSNMPGNHRSSRLRRSSHCVTEPARTASICERPPACPVADAFALSTHRGVTHPSPLAWLGVPPLFPMEITMNTTSNEKSYFDLHTSGIGYLQRAREVPVRGGRRAQPFLACTIAALVGPARDPSYRYFDVKVSGAEAKKLVQRYIGVDDPKQRPLVRFRLGDLWGDAYIRDKGEHQGKAAASLKARLLKAELIERDELASIKQHELITRGIGYLNRPKDVTPKDGDPFLSCSIAALAGPVDEPEYRYFDTIVSTPEAEHLVRRCVQAIEGDRKVLIAFRLNDMKIDPYIRTKGEHAGEPAASLESTLVHIGLIKIDGTQVYPTSQTQAKAPPAEDASAPKADNVIDTAADTVSDQPIESAERESEGAVEEQEPALVASF</sequence>
<name>A0A0H2X8Y9_XANC8</name>
<accession>A0A0H2X8Y9</accession>
<dbReference type="EMBL" id="CP000050">
    <property type="protein sequence ID" value="AAY49114.1"/>
    <property type="molecule type" value="Genomic_DNA"/>
</dbReference>
<dbReference type="KEGG" id="xcb:XC_2053"/>
<feature type="region of interest" description="Disordered" evidence="1">
    <location>
        <begin position="1"/>
        <end position="23"/>
    </location>
</feature>
<gene>
    <name evidence="2" type="ordered locus">XC_2053</name>
</gene>
<feature type="region of interest" description="Disordered" evidence="1">
    <location>
        <begin position="353"/>
        <end position="384"/>
    </location>
</feature>
<evidence type="ECO:0008006" key="4">
    <source>
        <dbReference type="Google" id="ProtNLM"/>
    </source>
</evidence>
<reference evidence="2 3" key="1">
    <citation type="journal article" date="2005" name="Genome Res.">
        <title>Comparative and functional genomic analyses of the pathogenicity of phytopathogen Xanthomonas campestris pv. campestris.</title>
        <authorList>
            <person name="Qian W."/>
            <person name="Jia Y."/>
            <person name="Ren S.X."/>
            <person name="He Y.Q."/>
            <person name="Feng J.X."/>
            <person name="Lu L.F."/>
            <person name="Sun Q."/>
            <person name="Ying G."/>
            <person name="Tang D.J."/>
            <person name="Tang H."/>
            <person name="Wu W."/>
            <person name="Hao P."/>
            <person name="Wang L."/>
            <person name="Jiang B.L."/>
            <person name="Zeng S."/>
            <person name="Gu W.Y."/>
            <person name="Lu G."/>
            <person name="Rong L."/>
            <person name="Tian Y."/>
            <person name="Yao Z."/>
            <person name="Fu G."/>
            <person name="Chen B."/>
            <person name="Fang R."/>
            <person name="Qiang B."/>
            <person name="Chen Z."/>
            <person name="Zhao G.P."/>
            <person name="Tang J.L."/>
            <person name="He C."/>
        </authorList>
    </citation>
    <scope>NUCLEOTIDE SEQUENCE [LARGE SCALE GENOMIC DNA]</scope>
    <source>
        <strain evidence="2 3">8004</strain>
    </source>
</reference>
<evidence type="ECO:0000256" key="1">
    <source>
        <dbReference type="SAM" id="MobiDB-lite"/>
    </source>
</evidence>
<protein>
    <recommendedName>
        <fullName evidence="4">DUF3577 domain-containing protein</fullName>
    </recommendedName>
</protein>
<dbReference type="AlphaFoldDB" id="A0A0H2X8Y9"/>
<dbReference type="Pfam" id="PF12101">
    <property type="entry name" value="DUF3577"/>
    <property type="match status" value="2"/>
</dbReference>
<dbReference type="InterPro" id="IPR021960">
    <property type="entry name" value="DUF3577"/>
</dbReference>
<feature type="region of interest" description="Disordered" evidence="1">
    <location>
        <begin position="328"/>
        <end position="347"/>
    </location>
</feature>
<evidence type="ECO:0000313" key="2">
    <source>
        <dbReference type="EMBL" id="AAY49114.1"/>
    </source>
</evidence>
<evidence type="ECO:0000313" key="3">
    <source>
        <dbReference type="Proteomes" id="UP000000420"/>
    </source>
</evidence>
<proteinExistence type="predicted"/>
<dbReference type="Proteomes" id="UP000000420">
    <property type="component" value="Chromosome"/>
</dbReference>
<dbReference type="HOGENOM" id="CLU_056377_0_0_6"/>